<dbReference type="InterPro" id="IPR018650">
    <property type="entry name" value="STSV1_Orf64"/>
</dbReference>
<evidence type="ECO:0000256" key="1">
    <source>
        <dbReference type="SAM" id="Phobius"/>
    </source>
</evidence>
<dbReference type="Pfam" id="PF09852">
    <property type="entry name" value="DUF2079"/>
    <property type="match status" value="1"/>
</dbReference>
<feature type="transmembrane region" description="Helical" evidence="1">
    <location>
        <begin position="264"/>
        <end position="287"/>
    </location>
</feature>
<feature type="transmembrane region" description="Helical" evidence="1">
    <location>
        <begin position="19"/>
        <end position="37"/>
    </location>
</feature>
<organism evidence="2 3">
    <name type="scientific">Georgenia wutianyii</name>
    <dbReference type="NCBI Taxonomy" id="2585135"/>
    <lineage>
        <taxon>Bacteria</taxon>
        <taxon>Bacillati</taxon>
        <taxon>Actinomycetota</taxon>
        <taxon>Actinomycetes</taxon>
        <taxon>Micrococcales</taxon>
        <taxon>Bogoriellaceae</taxon>
        <taxon>Georgenia</taxon>
    </lineage>
</organism>
<feature type="transmembrane region" description="Helical" evidence="1">
    <location>
        <begin position="173"/>
        <end position="198"/>
    </location>
</feature>
<feature type="transmembrane region" description="Helical" evidence="1">
    <location>
        <begin position="347"/>
        <end position="367"/>
    </location>
</feature>
<feature type="transmembrane region" description="Helical" evidence="1">
    <location>
        <begin position="210"/>
        <end position="230"/>
    </location>
</feature>
<keyword evidence="1" id="KW-0812">Transmembrane</keyword>
<proteinExistence type="predicted"/>
<keyword evidence="3" id="KW-1185">Reference proteome</keyword>
<feature type="transmembrane region" description="Helical" evidence="1">
    <location>
        <begin position="146"/>
        <end position="166"/>
    </location>
</feature>
<name>A0ABX5VTX5_9MICO</name>
<evidence type="ECO:0000313" key="2">
    <source>
        <dbReference type="EMBL" id="QDB80540.1"/>
    </source>
</evidence>
<reference evidence="2 3" key="1">
    <citation type="submission" date="2019-05" db="EMBL/GenBank/DDBJ databases">
        <title>Georgenia *** sp. nov., and Georgenia *** sp. nov., isolated from the intestinal contents of plateau pika (Ochotona curzoniae) in the Qinghai-Tibet plateau of China.</title>
        <authorList>
            <person name="Tian Z."/>
        </authorList>
    </citation>
    <scope>NUCLEOTIDE SEQUENCE [LARGE SCALE GENOMIC DNA]</scope>
    <source>
        <strain evidence="2 3">Z294</strain>
    </source>
</reference>
<feature type="transmembrane region" description="Helical" evidence="1">
    <location>
        <begin position="307"/>
        <end position="326"/>
    </location>
</feature>
<feature type="transmembrane region" description="Helical" evidence="1">
    <location>
        <begin position="121"/>
        <end position="140"/>
    </location>
</feature>
<protein>
    <submittedName>
        <fullName evidence="2">DUF2079 domain-containing protein</fullName>
    </submittedName>
</protein>
<keyword evidence="1" id="KW-0472">Membrane</keyword>
<sequence>MSPAGGVVGRTGGRLWQPWAVAGVAGVLYVVVGVLQWRSLEVPSWDLAIFTQLAKAYGSFSAPIVPIKGDGFNLLGDHFHPILVLLGPVYALFPSGLTLLVVQALLVAVSAWPLTALAVRRLGPVPGTVLGALYVLSYGIQGAVRTQFHEVAFALPLLAFGLCALLERRWRAAALWLAPVVFVKEDLGLLVAVLGLVMWWRGARRAGPGLALWGAAWFALATAVILPALNPRGQYDYADRLTVGDVLGDPLGTLAAVLGPGEKVVTVLLLVAAAGVLGVRSPILLAALPTLAWRFLGDVPFYWTWGWHYDAVLMPLAVAAMLDALGPRPVDDAADPPPAVVQRRRTALALGAAGLGVLLTAPGLPVADLLDGETWRPSPRAEAARAVLDTVPDGATVASDIGLLARLVPTTTALWSGTPDNPAPDYYVIDQEGSTWGGSPPPDAAAHAELKHPGTDYEIVLDTGGYQVARRVDGG</sequence>
<dbReference type="RefSeq" id="WP_139949177.1">
    <property type="nucleotide sequence ID" value="NZ_CP040899.1"/>
</dbReference>
<evidence type="ECO:0000313" key="3">
    <source>
        <dbReference type="Proteomes" id="UP000313948"/>
    </source>
</evidence>
<dbReference type="Proteomes" id="UP000313948">
    <property type="component" value="Chromosome"/>
</dbReference>
<dbReference type="EMBL" id="CP040899">
    <property type="protein sequence ID" value="QDB80540.1"/>
    <property type="molecule type" value="Genomic_DNA"/>
</dbReference>
<feature type="transmembrane region" description="Helical" evidence="1">
    <location>
        <begin position="82"/>
        <end position="109"/>
    </location>
</feature>
<accession>A0ABX5VTX5</accession>
<keyword evidence="1" id="KW-1133">Transmembrane helix</keyword>
<gene>
    <name evidence="2" type="ORF">FE251_15055</name>
</gene>